<accession>A0AAD9QD66</accession>
<dbReference type="EMBL" id="JARQWQ010000041">
    <property type="protein sequence ID" value="KAK2559151.1"/>
    <property type="molecule type" value="Genomic_DNA"/>
</dbReference>
<dbReference type="AlphaFoldDB" id="A0AAD9QD66"/>
<evidence type="ECO:0000313" key="1">
    <source>
        <dbReference type="EMBL" id="KAK2559151.1"/>
    </source>
</evidence>
<gene>
    <name evidence="1" type="ORF">P5673_018277</name>
</gene>
<reference evidence="1" key="2">
    <citation type="journal article" date="2023" name="Science">
        <title>Genomic signatures of disease resistance in endangered staghorn corals.</title>
        <authorList>
            <person name="Vollmer S.V."/>
            <person name="Selwyn J.D."/>
            <person name="Despard B.A."/>
            <person name="Roesel C.L."/>
        </authorList>
    </citation>
    <scope>NUCLEOTIDE SEQUENCE</scope>
    <source>
        <strain evidence="1">K2</strain>
    </source>
</reference>
<protein>
    <submittedName>
        <fullName evidence="1">Uncharacterized protein</fullName>
    </submittedName>
</protein>
<comment type="caution">
    <text evidence="1">The sequence shown here is derived from an EMBL/GenBank/DDBJ whole genome shotgun (WGS) entry which is preliminary data.</text>
</comment>
<organism evidence="1 2">
    <name type="scientific">Acropora cervicornis</name>
    <name type="common">Staghorn coral</name>
    <dbReference type="NCBI Taxonomy" id="6130"/>
    <lineage>
        <taxon>Eukaryota</taxon>
        <taxon>Metazoa</taxon>
        <taxon>Cnidaria</taxon>
        <taxon>Anthozoa</taxon>
        <taxon>Hexacorallia</taxon>
        <taxon>Scleractinia</taxon>
        <taxon>Astrocoeniina</taxon>
        <taxon>Acroporidae</taxon>
        <taxon>Acropora</taxon>
    </lineage>
</organism>
<name>A0AAD9QD66_ACRCE</name>
<sequence>MFPFTISDQSVHNISKLFANVKVAVRRRSIVIIGQRCILSTPTFSVKLNAVKKSMNTTEYCKHVGKEVAVKRQRLTRVLDIAEGEIEIKAKVPAQYNSLHNAAKELLMTVTDNSKYNTKL</sequence>
<dbReference type="Proteomes" id="UP001249851">
    <property type="component" value="Unassembled WGS sequence"/>
</dbReference>
<reference evidence="1" key="1">
    <citation type="journal article" date="2023" name="G3 (Bethesda)">
        <title>Whole genome assembly and annotation of the endangered Caribbean coral Acropora cervicornis.</title>
        <authorList>
            <person name="Selwyn J.D."/>
            <person name="Vollmer S.V."/>
        </authorList>
    </citation>
    <scope>NUCLEOTIDE SEQUENCE</scope>
    <source>
        <strain evidence="1">K2</strain>
    </source>
</reference>
<keyword evidence="2" id="KW-1185">Reference proteome</keyword>
<evidence type="ECO:0000313" key="2">
    <source>
        <dbReference type="Proteomes" id="UP001249851"/>
    </source>
</evidence>
<proteinExistence type="predicted"/>